<accession>A0A5B9DGJ3</accession>
<dbReference type="Pfam" id="PF08241">
    <property type="entry name" value="Methyltransf_11"/>
    <property type="match status" value="1"/>
</dbReference>
<organism evidence="2 3">
    <name type="scientific">Promethearchaeum syntrophicum</name>
    <dbReference type="NCBI Taxonomy" id="2594042"/>
    <lineage>
        <taxon>Archaea</taxon>
        <taxon>Promethearchaeati</taxon>
        <taxon>Promethearchaeota</taxon>
        <taxon>Promethearchaeia</taxon>
        <taxon>Promethearchaeales</taxon>
        <taxon>Promethearchaeaceae</taxon>
        <taxon>Promethearchaeum</taxon>
    </lineage>
</organism>
<dbReference type="InterPro" id="IPR013216">
    <property type="entry name" value="Methyltransf_11"/>
</dbReference>
<keyword evidence="1 2" id="KW-0808">Transferase</keyword>
<reference evidence="2 3" key="2">
    <citation type="journal article" date="2024" name="Int. J. Syst. Evol. Microbiol.">
        <title>Promethearchaeum syntrophicum gen. nov., sp. nov., an anaerobic, obligately syntrophic archaeon, the first isolate of the lineage 'Asgard' archaea, and proposal of the new archaeal phylum Promethearchaeota phyl. nov. and kingdom Promethearchaeati regn. nov.</title>
        <authorList>
            <person name="Imachi H."/>
            <person name="Nobu M.K."/>
            <person name="Kato S."/>
            <person name="Takaki Y."/>
            <person name="Miyazaki M."/>
            <person name="Miyata M."/>
            <person name="Ogawara M."/>
            <person name="Saito Y."/>
            <person name="Sakai S."/>
            <person name="Tahara Y.O."/>
            <person name="Takano Y."/>
            <person name="Tasumi E."/>
            <person name="Uematsu K."/>
            <person name="Yoshimura T."/>
            <person name="Itoh T."/>
            <person name="Ohkuma M."/>
            <person name="Takai K."/>
        </authorList>
    </citation>
    <scope>NUCLEOTIDE SEQUENCE [LARGE SCALE GENOMIC DNA]</scope>
    <source>
        <strain evidence="2 3">MK-D1</strain>
    </source>
</reference>
<gene>
    <name evidence="2" type="ORF">DSAG12_03694</name>
</gene>
<dbReference type="EC" id="2.1.1.-" evidence="2"/>
<dbReference type="Proteomes" id="UP000321408">
    <property type="component" value="Chromosome"/>
</dbReference>
<evidence type="ECO:0000313" key="3">
    <source>
        <dbReference type="Proteomes" id="UP000321408"/>
    </source>
</evidence>
<dbReference type="InterPro" id="IPR029063">
    <property type="entry name" value="SAM-dependent_MTases_sf"/>
</dbReference>
<proteinExistence type="predicted"/>
<sequence>MSLKKKIGILGEKFSENLDFMLNVIKNLNFEPDSLILDIGTGRGKMAFILALSGFKIITGEPESHNWADWQTYARKINVFDKITFKNFQAENLPFEDSYFDAIFANGSFHHFSDKFKAFSEMIRIIKPKPYGKIVIFEFTEEGIEKIRKSYPGHPNATNPVEFMGDLSLNVTIKKGGLINAYIFDKK</sequence>
<dbReference type="SUPFAM" id="SSF53335">
    <property type="entry name" value="S-adenosyl-L-methionine-dependent methyltransferases"/>
    <property type="match status" value="1"/>
</dbReference>
<keyword evidence="2" id="KW-0489">Methyltransferase</keyword>
<protein>
    <submittedName>
        <fullName evidence="2">Class I SAM-dependent methyltransferase</fullName>
        <ecNumber evidence="2">2.1.1.-</ecNumber>
    </submittedName>
</protein>
<dbReference type="PANTHER" id="PTHR44068">
    <property type="entry name" value="ZGC:194242"/>
    <property type="match status" value="1"/>
</dbReference>
<dbReference type="KEGG" id="psyt:DSAG12_03694"/>
<dbReference type="GO" id="GO:0008757">
    <property type="term" value="F:S-adenosylmethionine-dependent methyltransferase activity"/>
    <property type="evidence" value="ECO:0007669"/>
    <property type="project" value="InterPro"/>
</dbReference>
<reference evidence="2 3" key="1">
    <citation type="journal article" date="2020" name="Nature">
        <title>Isolation of an archaeon at the prokaryote-eukaryote interface.</title>
        <authorList>
            <person name="Imachi H."/>
            <person name="Nobu M.K."/>
            <person name="Nakahara N."/>
            <person name="Morono Y."/>
            <person name="Ogawara M."/>
            <person name="Takaki Y."/>
            <person name="Takano Y."/>
            <person name="Uematsu K."/>
            <person name="Ikuta T."/>
            <person name="Ito M."/>
            <person name="Matsui Y."/>
            <person name="Miyazaki M."/>
            <person name="Murata K."/>
            <person name="Saito Y."/>
            <person name="Sakai S."/>
            <person name="Song C."/>
            <person name="Tasumi E."/>
            <person name="Yamanaka Y."/>
            <person name="Yamaguchi T."/>
            <person name="Kamagata Y."/>
            <person name="Tamaki H."/>
            <person name="Takai K."/>
        </authorList>
    </citation>
    <scope>NUCLEOTIDE SEQUENCE [LARGE SCALE GENOMIC DNA]</scope>
    <source>
        <strain evidence="2 3">MK-D1</strain>
    </source>
</reference>
<dbReference type="AlphaFoldDB" id="A0A5B9DGJ3"/>
<dbReference type="EMBL" id="CP042905">
    <property type="protein sequence ID" value="QEE17856.2"/>
    <property type="molecule type" value="Genomic_DNA"/>
</dbReference>
<evidence type="ECO:0000313" key="2">
    <source>
        <dbReference type="EMBL" id="QEE17856.2"/>
    </source>
</evidence>
<dbReference type="CDD" id="cd02440">
    <property type="entry name" value="AdoMet_MTases"/>
    <property type="match status" value="1"/>
</dbReference>
<evidence type="ECO:0000256" key="1">
    <source>
        <dbReference type="ARBA" id="ARBA00022679"/>
    </source>
</evidence>
<name>A0A5B9DGJ3_9ARCH</name>
<keyword evidence="3" id="KW-1185">Reference proteome</keyword>
<dbReference type="PANTHER" id="PTHR44068:SF11">
    <property type="entry name" value="GERANYL DIPHOSPHATE 2-C-METHYLTRANSFERASE"/>
    <property type="match status" value="1"/>
</dbReference>
<dbReference type="Gene3D" id="3.40.50.150">
    <property type="entry name" value="Vaccinia Virus protein VP39"/>
    <property type="match status" value="1"/>
</dbReference>
<dbReference type="OrthoDB" id="57427at2157"/>
<dbReference type="InterPro" id="IPR050447">
    <property type="entry name" value="Erg6_SMT_methyltransf"/>
</dbReference>